<proteinExistence type="predicted"/>
<organism evidence="2 4">
    <name type="scientific">Brevundimonas diminuta</name>
    <name type="common">Pseudomonas diminuta</name>
    <dbReference type="NCBI Taxonomy" id="293"/>
    <lineage>
        <taxon>Bacteria</taxon>
        <taxon>Pseudomonadati</taxon>
        <taxon>Pseudomonadota</taxon>
        <taxon>Alphaproteobacteria</taxon>
        <taxon>Caulobacterales</taxon>
        <taxon>Caulobacteraceae</taxon>
        <taxon>Brevundimonas</taxon>
    </lineage>
</organism>
<gene>
    <name evidence="2" type="ORF">EQG53_05555</name>
    <name evidence="3" type="ORF">I6H83_16870</name>
</gene>
<protein>
    <submittedName>
        <fullName evidence="2">Uncharacterized protein</fullName>
    </submittedName>
</protein>
<dbReference type="EMBL" id="CP066026">
    <property type="protein sequence ID" value="QQB88767.1"/>
    <property type="molecule type" value="Genomic_DNA"/>
</dbReference>
<evidence type="ECO:0000313" key="3">
    <source>
        <dbReference type="EMBL" id="QQB88767.1"/>
    </source>
</evidence>
<name>A0A410NVH0_BREDI</name>
<accession>A0A410NVH0</accession>
<evidence type="ECO:0000313" key="5">
    <source>
        <dbReference type="Proteomes" id="UP000596117"/>
    </source>
</evidence>
<evidence type="ECO:0000313" key="2">
    <source>
        <dbReference type="EMBL" id="QAT13868.1"/>
    </source>
</evidence>
<dbReference type="EMBL" id="CP035093">
    <property type="protein sequence ID" value="QAT13868.1"/>
    <property type="molecule type" value="Genomic_DNA"/>
</dbReference>
<evidence type="ECO:0000313" key="4">
    <source>
        <dbReference type="Proteomes" id="UP000287388"/>
    </source>
</evidence>
<feature type="region of interest" description="Disordered" evidence="1">
    <location>
        <begin position="145"/>
        <end position="174"/>
    </location>
</feature>
<reference evidence="3 5" key="2">
    <citation type="submission" date="2020-12" db="EMBL/GenBank/DDBJ databases">
        <title>FDA dAtabase for Regulatory Grade micrObial Sequences (FDA-ARGOS): Supporting development and validation of Infectious Disease Dx tests.</title>
        <authorList>
            <person name="Kerrigan L."/>
            <person name="Long C."/>
            <person name="Tallon L."/>
            <person name="Sadzewicz L."/>
            <person name="Zhao X."/>
            <person name="Boylan J."/>
            <person name="Ott S."/>
            <person name="Bowen H."/>
            <person name="Vavikolanu K."/>
            <person name="Mehta A."/>
            <person name="Aluvathingal J."/>
            <person name="Nadendla S."/>
            <person name="Yan Y."/>
            <person name="Sichtig H."/>
        </authorList>
    </citation>
    <scope>NUCLEOTIDE SEQUENCE [LARGE SCALE GENOMIC DNA]</scope>
    <source>
        <strain evidence="3 5">FDAARGOS_1026</strain>
    </source>
</reference>
<keyword evidence="5" id="KW-1185">Reference proteome</keyword>
<dbReference type="KEGG" id="bdm:EQG53_05555"/>
<sequence length="174" mass="18515">MIGRLHRMGCVRTEAEKLEVWSRRSAEVAGFKAPRVKAPAIPKAKKGKYPRVKPETTDRAKGLPVAEKQTAVRLSGGPVAYVESGAGVDSPNARPFQDRRLGQCAWPLGERAAISCCNPVAGGEGFGSSYCRGHLKALLSPFQPKAAKPSDYVRSGASKTAAPRSAWDSGRIAA</sequence>
<reference evidence="2 4" key="1">
    <citation type="submission" date="2019-01" db="EMBL/GenBank/DDBJ databases">
        <title>Brevundimonas diminuta Genome sequencing and assembly.</title>
        <authorList>
            <person name="Chen H."/>
        </authorList>
    </citation>
    <scope>NUCLEOTIDE SEQUENCE [LARGE SCALE GENOMIC DNA]</scope>
    <source>
        <strain evidence="2">ATCC</strain>
        <strain evidence="4">ATCC(B) 19146</strain>
    </source>
</reference>
<evidence type="ECO:0000256" key="1">
    <source>
        <dbReference type="SAM" id="MobiDB-lite"/>
    </source>
</evidence>
<dbReference type="AlphaFoldDB" id="A0A410NVH0"/>
<dbReference type="RefSeq" id="WP_128719366.1">
    <property type="nucleotide sequence ID" value="NZ_CBCRVN010000054.1"/>
</dbReference>
<dbReference type="Proteomes" id="UP000287388">
    <property type="component" value="Chromosome"/>
</dbReference>
<dbReference type="Proteomes" id="UP000596117">
    <property type="component" value="Chromosome"/>
</dbReference>